<evidence type="ECO:0000313" key="2">
    <source>
        <dbReference type="EMBL" id="PWJ16191.1"/>
    </source>
</evidence>
<protein>
    <submittedName>
        <fullName evidence="3">Protein N-acetyltransferase, RimJ/RimL family</fullName>
    </submittedName>
    <submittedName>
        <fullName evidence="2">RimJ/RimL family protein N-acetyltransferase</fullName>
    </submittedName>
</protein>
<dbReference type="EMBL" id="QGDJ01000009">
    <property type="protein sequence ID" value="PWJ16191.1"/>
    <property type="molecule type" value="Genomic_DNA"/>
</dbReference>
<dbReference type="Gene3D" id="3.40.630.30">
    <property type="match status" value="1"/>
</dbReference>
<dbReference type="OrthoDB" id="6293260at2"/>
<feature type="domain" description="N-acetyltransferase" evidence="1">
    <location>
        <begin position="15"/>
        <end position="171"/>
    </location>
</feature>
<dbReference type="InterPro" id="IPR051531">
    <property type="entry name" value="N-acetyltransferase"/>
</dbReference>
<reference evidence="3 5" key="1">
    <citation type="submission" date="2016-10" db="EMBL/GenBank/DDBJ databases">
        <authorList>
            <person name="Cai Z."/>
        </authorList>
    </citation>
    <scope>NUCLEOTIDE SEQUENCE [LARGE SCALE GENOMIC DNA]</scope>
    <source>
        <strain evidence="3 5">DSM 25227</strain>
    </source>
</reference>
<evidence type="ECO:0000313" key="4">
    <source>
        <dbReference type="Proteomes" id="UP000245839"/>
    </source>
</evidence>
<reference evidence="2 4" key="2">
    <citation type="submission" date="2018-03" db="EMBL/GenBank/DDBJ databases">
        <title>Genomic Encyclopedia of Archaeal and Bacterial Type Strains, Phase II (KMG-II): from individual species to whole genera.</title>
        <authorList>
            <person name="Goeker M."/>
        </authorList>
    </citation>
    <scope>NUCLEOTIDE SEQUENCE [LARGE SCALE GENOMIC DNA]</scope>
    <source>
        <strain evidence="2 4">DSM 25227</strain>
    </source>
</reference>
<keyword evidence="4" id="KW-1185">Reference proteome</keyword>
<dbReference type="SUPFAM" id="SSF55729">
    <property type="entry name" value="Acyl-CoA N-acyltransferases (Nat)"/>
    <property type="match status" value="1"/>
</dbReference>
<keyword evidence="3" id="KW-0808">Transferase</keyword>
<name>A0A2Y9AYJ1_9RHOB</name>
<dbReference type="Proteomes" id="UP000245839">
    <property type="component" value="Unassembled WGS sequence"/>
</dbReference>
<dbReference type="Proteomes" id="UP000251571">
    <property type="component" value="Unassembled WGS sequence"/>
</dbReference>
<proteinExistence type="predicted"/>
<dbReference type="PANTHER" id="PTHR43792">
    <property type="entry name" value="GNAT FAMILY, PUTATIVE (AFU_ORTHOLOGUE AFUA_3G00765)-RELATED-RELATED"/>
    <property type="match status" value="1"/>
</dbReference>
<dbReference type="RefSeq" id="WP_109565400.1">
    <property type="nucleotide sequence ID" value="NZ_QGDJ01000009.1"/>
</dbReference>
<accession>A0A2Y9AYJ1</accession>
<dbReference type="InterPro" id="IPR000182">
    <property type="entry name" value="GNAT_dom"/>
</dbReference>
<dbReference type="PANTHER" id="PTHR43792:SF1">
    <property type="entry name" value="N-ACETYLTRANSFERASE DOMAIN-CONTAINING PROTEIN"/>
    <property type="match status" value="1"/>
</dbReference>
<dbReference type="InterPro" id="IPR016181">
    <property type="entry name" value="Acyl_CoA_acyltransferase"/>
</dbReference>
<dbReference type="Pfam" id="PF13302">
    <property type="entry name" value="Acetyltransf_3"/>
    <property type="match status" value="1"/>
</dbReference>
<dbReference type="GO" id="GO:0016747">
    <property type="term" value="F:acyltransferase activity, transferring groups other than amino-acyl groups"/>
    <property type="evidence" value="ECO:0007669"/>
    <property type="project" value="InterPro"/>
</dbReference>
<organism evidence="3 5">
    <name type="scientific">Jannaschia seohaensis</name>
    <dbReference type="NCBI Taxonomy" id="475081"/>
    <lineage>
        <taxon>Bacteria</taxon>
        <taxon>Pseudomonadati</taxon>
        <taxon>Pseudomonadota</taxon>
        <taxon>Alphaproteobacteria</taxon>
        <taxon>Rhodobacterales</taxon>
        <taxon>Roseobacteraceae</taxon>
        <taxon>Jannaschia</taxon>
    </lineage>
</organism>
<sequence>MTAATHIPTLTTERLTLRAPGPQDLDAFAGFYASPDSAPVGGPISRARAWRSLAEVIGHWTLRGFGRWIVTWTGRDVAIGLVGLHRPDDWPEPEIGWTVWGDGRGKGVAQEAARAARTHAFETLDWPTAISSCAPDNPRSARVAERLGARRDGGWTHPEFGPFDIWRHDRPAA</sequence>
<gene>
    <name evidence="2" type="ORF">BCF38_10975</name>
    <name evidence="3" type="ORF">SAMN05421539_10975</name>
</gene>
<dbReference type="AlphaFoldDB" id="A0A2Y9AYJ1"/>
<dbReference type="PROSITE" id="PS51186">
    <property type="entry name" value="GNAT"/>
    <property type="match status" value="1"/>
</dbReference>
<evidence type="ECO:0000259" key="1">
    <source>
        <dbReference type="PROSITE" id="PS51186"/>
    </source>
</evidence>
<evidence type="ECO:0000313" key="5">
    <source>
        <dbReference type="Proteomes" id="UP000251571"/>
    </source>
</evidence>
<dbReference type="EMBL" id="UETC01000009">
    <property type="protein sequence ID" value="SSA49206.1"/>
    <property type="molecule type" value="Genomic_DNA"/>
</dbReference>
<evidence type="ECO:0000313" key="3">
    <source>
        <dbReference type="EMBL" id="SSA49206.1"/>
    </source>
</evidence>